<dbReference type="SUPFAM" id="SSF52964">
    <property type="entry name" value="TolB, N-terminal domain"/>
    <property type="match status" value="1"/>
</dbReference>
<dbReference type="Pfam" id="PF04052">
    <property type="entry name" value="TolB_N"/>
    <property type="match status" value="1"/>
</dbReference>
<evidence type="ECO:0000256" key="1">
    <source>
        <dbReference type="ARBA" id="ARBA00004418"/>
    </source>
</evidence>
<dbReference type="AlphaFoldDB" id="A0AAT9G4E5"/>
<dbReference type="InterPro" id="IPR007195">
    <property type="entry name" value="TolB_N"/>
</dbReference>
<dbReference type="PANTHER" id="PTHR36842">
    <property type="entry name" value="PROTEIN TOLB HOMOLOG"/>
    <property type="match status" value="1"/>
</dbReference>
<reference evidence="7" key="2">
    <citation type="submission" date="2023-10" db="EMBL/GenBank/DDBJ databases">
        <authorList>
            <person name="Koga R."/>
            <person name="Fukatsu T."/>
        </authorList>
    </citation>
    <scope>NUCLEOTIDE SEQUENCE</scope>
    <source>
        <strain evidence="7">Kw-01</strain>
    </source>
</reference>
<dbReference type="Gene3D" id="2.120.10.30">
    <property type="entry name" value="TolB, C-terminal domain"/>
    <property type="match status" value="1"/>
</dbReference>
<comment type="subcellular location">
    <subcellularLocation>
        <location evidence="1 5">Periplasm</location>
    </subcellularLocation>
</comment>
<keyword evidence="4 5" id="KW-0574">Periplasm</keyword>
<dbReference type="EMBL" id="AP028961">
    <property type="protein sequence ID" value="BET44596.1"/>
    <property type="molecule type" value="Genomic_DNA"/>
</dbReference>
<dbReference type="GO" id="GO:0051301">
    <property type="term" value="P:cell division"/>
    <property type="evidence" value="ECO:0007669"/>
    <property type="project" value="UniProtKB-UniRule"/>
</dbReference>
<dbReference type="NCBIfam" id="TIGR02800">
    <property type="entry name" value="propeller_TolB"/>
    <property type="match status" value="1"/>
</dbReference>
<keyword evidence="3 5" id="KW-0732">Signal</keyword>
<keyword evidence="5" id="KW-0132">Cell division</keyword>
<protein>
    <recommendedName>
        <fullName evidence="5">Tol-Pal system protein TolB</fullName>
    </recommendedName>
</protein>
<evidence type="ECO:0000259" key="6">
    <source>
        <dbReference type="Pfam" id="PF04052"/>
    </source>
</evidence>
<dbReference type="Pfam" id="PF07676">
    <property type="entry name" value="PD40"/>
    <property type="match status" value="4"/>
</dbReference>
<gene>
    <name evidence="5 7" type="primary">tolB</name>
    <name evidence="7" type="ORF">ACHINZ_2680</name>
</gene>
<evidence type="ECO:0000256" key="4">
    <source>
        <dbReference type="ARBA" id="ARBA00022764"/>
    </source>
</evidence>
<evidence type="ECO:0000313" key="7">
    <source>
        <dbReference type="EMBL" id="BET44596.1"/>
    </source>
</evidence>
<dbReference type="SUPFAM" id="SSF69304">
    <property type="entry name" value="Tricorn protease N-terminal domain"/>
    <property type="match status" value="1"/>
</dbReference>
<evidence type="ECO:0000256" key="3">
    <source>
        <dbReference type="ARBA" id="ARBA00022729"/>
    </source>
</evidence>
<dbReference type="GO" id="GO:0017038">
    <property type="term" value="P:protein import"/>
    <property type="evidence" value="ECO:0007669"/>
    <property type="project" value="InterPro"/>
</dbReference>
<feature type="chain" id="PRO_5043063685" description="Tol-Pal system protein TolB" evidence="5">
    <location>
        <begin position="22"/>
        <end position="433"/>
    </location>
</feature>
<comment type="similarity">
    <text evidence="2 5">Belongs to the TolB family.</text>
</comment>
<feature type="signal peptide" evidence="5">
    <location>
        <begin position="1"/>
        <end position="21"/>
    </location>
</feature>
<dbReference type="GO" id="GO:0042597">
    <property type="term" value="C:periplasmic space"/>
    <property type="evidence" value="ECO:0007669"/>
    <property type="project" value="UniProtKB-SubCell"/>
</dbReference>
<dbReference type="HAMAP" id="MF_00671">
    <property type="entry name" value="TolB"/>
    <property type="match status" value="1"/>
</dbReference>
<reference evidence="7" key="1">
    <citation type="journal article" date="2023" name="Front. Microbiol.">
        <title>Genome analysis of Candidatus Aschnera chinzeii, the bacterial endosymbiont of the blood-sucking bat fly Penicillidia jenynsii (Insecta: Diptera: Nycteribiidae).</title>
        <authorList>
            <person name="Koga R."/>
            <person name="Moriyama M."/>
            <person name="Nozaki T."/>
            <person name="Fukatsu T."/>
        </authorList>
    </citation>
    <scope>NUCLEOTIDE SEQUENCE</scope>
    <source>
        <strain evidence="7">Kw-01</strain>
    </source>
</reference>
<keyword evidence="5" id="KW-0131">Cell cycle</keyword>
<dbReference type="InterPro" id="IPR011659">
    <property type="entry name" value="WD40"/>
</dbReference>
<sequence length="433" mass="49261" precursor="true">MKLMSKLLMFLILLSATSVYGSIQIDITKGVNFLQPITILPFKYLVNHKISDKIEQIISFDLQISGKFNLIKPVVLSTVSSDTLNISDSKSKTAKFSTVVEGQVKQLDNKQYYIQYQLLKISNKSTNIIMQNNFFIKPQMLRYIAHTISNEIFKKIIGTCGEFTTRIAYIVIKDNQKKNKQYELRIADYDGYNQHTIYASKTPLMSPAWSRDGKKIAFVTFESGNSSLVLQNLTTGKIDQLTSFNKHNGAPSFSPDGKTLVFALSKTGSLNLYLMNMKNKNIQQLTNKRNNNTEPCWMPDNQTIIFTSDQSGKPQIYKINIKTKEQERITWNNNFNQNPNINYNGKFMVMVNTNNGKQNIAKQNLITGYVEHLTYSLSNETPSFSPNGNMIIYNNTSQISNTVLQIISSDGRFKVNLPVTDGQVKFPTWSPYL</sequence>
<organism evidence="7">
    <name type="scientific">Candidatus Aschnera chinzeii</name>
    <dbReference type="NCBI Taxonomy" id="1485666"/>
    <lineage>
        <taxon>Bacteria</taxon>
        <taxon>Pseudomonadati</taxon>
        <taxon>Pseudomonadota</taxon>
        <taxon>Gammaproteobacteria</taxon>
        <taxon>Enterobacterales</taxon>
        <taxon>Enterobacteriaceae</taxon>
        <taxon>Candidatus Aschnera</taxon>
    </lineage>
</organism>
<name>A0AAT9G4E5_9ENTR</name>
<comment type="function">
    <text evidence="5">Part of the Tol-Pal system, which plays a role in outer membrane invagination during cell division and is important for maintaining outer membrane integrity. TolB occupies a key intermediary position in the Tol-Pal system because it communicates directly with both membrane-embedded components, Pal in the outer membrane and TolA in the inner membrane.</text>
</comment>
<dbReference type="InterPro" id="IPR014167">
    <property type="entry name" value="Tol-Pal_TolB"/>
</dbReference>
<dbReference type="Gene3D" id="3.40.50.10070">
    <property type="entry name" value="TolB, N-terminal domain"/>
    <property type="match status" value="1"/>
</dbReference>
<dbReference type="PANTHER" id="PTHR36842:SF1">
    <property type="entry name" value="PROTEIN TOLB"/>
    <property type="match status" value="1"/>
</dbReference>
<evidence type="ECO:0000256" key="5">
    <source>
        <dbReference type="HAMAP-Rule" id="MF_00671"/>
    </source>
</evidence>
<evidence type="ECO:0000256" key="2">
    <source>
        <dbReference type="ARBA" id="ARBA00009820"/>
    </source>
</evidence>
<proteinExistence type="inferred from homology"/>
<feature type="domain" description="TolB N-terminal" evidence="6">
    <location>
        <begin position="24"/>
        <end position="124"/>
    </location>
</feature>
<comment type="subunit">
    <text evidence="5">The Tol-Pal system is composed of five core proteins: the inner membrane proteins TolA, TolQ and TolR, the periplasmic protein TolB and the outer membrane protein Pal. They form a network linking the inner and outer membranes and the peptidoglycan layer.</text>
</comment>
<dbReference type="InterPro" id="IPR011042">
    <property type="entry name" value="6-blade_b-propeller_TolB-like"/>
</dbReference>
<accession>A0AAT9G4E5</accession>